<evidence type="ECO:0000256" key="2">
    <source>
        <dbReference type="ARBA" id="ARBA00022737"/>
    </source>
</evidence>
<feature type="non-terminal residue" evidence="4">
    <location>
        <position position="1"/>
    </location>
</feature>
<dbReference type="GO" id="GO:1990757">
    <property type="term" value="F:ubiquitin ligase activator activity"/>
    <property type="evidence" value="ECO:0007669"/>
    <property type="project" value="TreeGrafter"/>
</dbReference>
<keyword evidence="4" id="KW-0132">Cell division</keyword>
<dbReference type="PANTHER" id="PTHR19918:SF4">
    <property type="entry name" value="CELL DIVISION CYCLE PROTEIN 20 HOMOLOG B"/>
    <property type="match status" value="1"/>
</dbReference>
<dbReference type="Pfam" id="PF00400">
    <property type="entry name" value="WD40"/>
    <property type="match status" value="1"/>
</dbReference>
<dbReference type="GO" id="GO:1905786">
    <property type="term" value="P:positive regulation of anaphase-promoting complex-dependent catabolic process"/>
    <property type="evidence" value="ECO:0007669"/>
    <property type="project" value="TreeGrafter"/>
</dbReference>
<name>A0A1A8VF00_NOTFU</name>
<reference evidence="4" key="2">
    <citation type="submission" date="2016-06" db="EMBL/GenBank/DDBJ databases">
        <title>The genome of a short-lived fish provides insights into sex chromosome evolution and the genetic control of aging.</title>
        <authorList>
            <person name="Reichwald K."/>
            <person name="Felder M."/>
            <person name="Petzold A."/>
            <person name="Koch P."/>
            <person name="Groth M."/>
            <person name="Platzer M."/>
        </authorList>
    </citation>
    <scope>NUCLEOTIDE SEQUENCE</scope>
    <source>
        <tissue evidence="4">Brain</tissue>
    </source>
</reference>
<sequence>SHSGSALGHVLHLDPRAAAPVVGAARQEEGVCSLQWSPGNEWFASGSTDGHLCIWDGDITGVKRSHQPITTMKQPSAVKVTKEGWRYCPSGMSGASGAQQGLVTIVAAFVLCLQALGWCPWQRRVIEVTSIRGMICIVDVMRVFLMASSADLFSSMGCSPLERTGASASGICSRGV</sequence>
<organism evidence="4">
    <name type="scientific">Nothobranchius furzeri</name>
    <name type="common">Turquoise killifish</name>
    <dbReference type="NCBI Taxonomy" id="105023"/>
    <lineage>
        <taxon>Eukaryota</taxon>
        <taxon>Metazoa</taxon>
        <taxon>Chordata</taxon>
        <taxon>Craniata</taxon>
        <taxon>Vertebrata</taxon>
        <taxon>Euteleostomi</taxon>
        <taxon>Actinopterygii</taxon>
        <taxon>Neopterygii</taxon>
        <taxon>Teleostei</taxon>
        <taxon>Neoteleostei</taxon>
        <taxon>Acanthomorphata</taxon>
        <taxon>Ovalentaria</taxon>
        <taxon>Atherinomorphae</taxon>
        <taxon>Cyprinodontiformes</taxon>
        <taxon>Nothobranchiidae</taxon>
        <taxon>Nothobranchius</taxon>
    </lineage>
</organism>
<dbReference type="EMBL" id="HAEJ01018548">
    <property type="protein sequence ID" value="SBS59005.1"/>
    <property type="molecule type" value="Transcribed_RNA"/>
</dbReference>
<dbReference type="GO" id="GO:0010997">
    <property type="term" value="F:anaphase-promoting complex binding"/>
    <property type="evidence" value="ECO:0007669"/>
    <property type="project" value="InterPro"/>
</dbReference>
<dbReference type="InterPro" id="IPR033010">
    <property type="entry name" value="Cdc20/Fizzy"/>
</dbReference>
<dbReference type="InterPro" id="IPR036322">
    <property type="entry name" value="WD40_repeat_dom_sf"/>
</dbReference>
<accession>A0A1A8VF00</accession>
<dbReference type="SMART" id="SM00320">
    <property type="entry name" value="WD40"/>
    <property type="match status" value="1"/>
</dbReference>
<dbReference type="PROSITE" id="PS50294">
    <property type="entry name" value="WD_REPEATS_REGION"/>
    <property type="match status" value="1"/>
</dbReference>
<evidence type="ECO:0000256" key="1">
    <source>
        <dbReference type="ARBA" id="ARBA00022574"/>
    </source>
</evidence>
<feature type="repeat" description="WD" evidence="3">
    <location>
        <begin position="24"/>
        <end position="56"/>
    </location>
</feature>
<dbReference type="InterPro" id="IPR001680">
    <property type="entry name" value="WD40_rpt"/>
</dbReference>
<dbReference type="PROSITE" id="PS50082">
    <property type="entry name" value="WD_REPEATS_2"/>
    <property type="match status" value="1"/>
</dbReference>
<dbReference type="AlphaFoldDB" id="A0A1A8VF00"/>
<dbReference type="GO" id="GO:0005680">
    <property type="term" value="C:anaphase-promoting complex"/>
    <property type="evidence" value="ECO:0007669"/>
    <property type="project" value="TreeGrafter"/>
</dbReference>
<evidence type="ECO:0000256" key="3">
    <source>
        <dbReference type="PROSITE-ProRule" id="PRU00221"/>
    </source>
</evidence>
<dbReference type="PANTHER" id="PTHR19918">
    <property type="entry name" value="CELL DIVISION CYCLE 20 CDC20 FIZZY -RELATED"/>
    <property type="match status" value="1"/>
</dbReference>
<keyword evidence="1 3" id="KW-0853">WD repeat</keyword>
<evidence type="ECO:0000313" key="4">
    <source>
        <dbReference type="EMBL" id="SBS59005.1"/>
    </source>
</evidence>
<dbReference type="InterPro" id="IPR015943">
    <property type="entry name" value="WD40/YVTN_repeat-like_dom_sf"/>
</dbReference>
<keyword evidence="2" id="KW-0677">Repeat</keyword>
<dbReference type="Gene3D" id="2.130.10.10">
    <property type="entry name" value="YVTN repeat-like/Quinoprotein amine dehydrogenase"/>
    <property type="match status" value="1"/>
</dbReference>
<dbReference type="GO" id="GO:0031145">
    <property type="term" value="P:anaphase-promoting complex-dependent catabolic process"/>
    <property type="evidence" value="ECO:0007669"/>
    <property type="project" value="TreeGrafter"/>
</dbReference>
<gene>
    <name evidence="4" type="primary">CDC20</name>
</gene>
<proteinExistence type="predicted"/>
<keyword evidence="4" id="KW-0131">Cell cycle</keyword>
<dbReference type="SUPFAM" id="SSF50978">
    <property type="entry name" value="WD40 repeat-like"/>
    <property type="match status" value="1"/>
</dbReference>
<reference evidence="4" key="1">
    <citation type="submission" date="2016-05" db="EMBL/GenBank/DDBJ databases">
        <authorList>
            <person name="Lavstsen T."/>
            <person name="Jespersen J.S."/>
        </authorList>
    </citation>
    <scope>NUCLEOTIDE SEQUENCE</scope>
    <source>
        <tissue evidence="4">Brain</tissue>
    </source>
</reference>
<protein>
    <submittedName>
        <fullName evidence="4">Cell division cycle 20 homolog</fullName>
    </submittedName>
</protein>
<feature type="non-terminal residue" evidence="4">
    <location>
        <position position="176"/>
    </location>
</feature>
<dbReference type="GO" id="GO:0051301">
    <property type="term" value="P:cell division"/>
    <property type="evidence" value="ECO:0007669"/>
    <property type="project" value="UniProtKB-KW"/>
</dbReference>